<dbReference type="EMBL" id="JANJQO010000354">
    <property type="protein sequence ID" value="KAJ2978669.1"/>
    <property type="molecule type" value="Genomic_DNA"/>
</dbReference>
<name>A0ACC1NJR3_9HYPO</name>
<sequence length="510" mass="55877">MDSRRPPDPLHSHPPPRFPIDSSDYGIGIALGSPGLASAPGQDAASVPRIMTTITSPAAVVTEQPKPSGLSRQISKRLPFLGRSKSRRANANNSNNSPNNFSRPCADQATGNYISVPALPQAVTAPGATAPRTSQSSDQPEVTKLKKQKPVAMRSVTDPQIAETGAVMHRPHQAAAWTPGQPGPMLDIEIPDIKLDRYSVMFGSLLAKEQTAGGLLARRQATLARLRTIEDEVRREHYSEIQRHRRVTSPAMTPVHPTIPEVAGETMTGLNVAPLRLRSNTYPADSKDVDAPPTTDSHATTQIDSPAATSILSPSSQVSPRRDSEDRPLLRSKFHKPSVESIRSPYFRHASEKENSTELSPPPAAPRRLQDSSSSNIPFSTYTIETPKKVDIPSRSTSMHTLRQIPAVPREHPKSTSKANAALEDAAEVSIARQISISRQQRRLLEPLHERELRRARSQKHMHATSQISVDGNKRIVETKKATPTLIHPQHLESPQNLYRRSERVTIEGA</sequence>
<evidence type="ECO:0000313" key="2">
    <source>
        <dbReference type="Proteomes" id="UP001143910"/>
    </source>
</evidence>
<keyword evidence="2" id="KW-1185">Reference proteome</keyword>
<organism evidence="1 2">
    <name type="scientific">Zarea fungicola</name>
    <dbReference type="NCBI Taxonomy" id="93591"/>
    <lineage>
        <taxon>Eukaryota</taxon>
        <taxon>Fungi</taxon>
        <taxon>Dikarya</taxon>
        <taxon>Ascomycota</taxon>
        <taxon>Pezizomycotina</taxon>
        <taxon>Sordariomycetes</taxon>
        <taxon>Hypocreomycetidae</taxon>
        <taxon>Hypocreales</taxon>
        <taxon>Cordycipitaceae</taxon>
        <taxon>Zarea</taxon>
    </lineage>
</organism>
<evidence type="ECO:0000313" key="1">
    <source>
        <dbReference type="EMBL" id="KAJ2978669.1"/>
    </source>
</evidence>
<dbReference type="Proteomes" id="UP001143910">
    <property type="component" value="Unassembled WGS sequence"/>
</dbReference>
<protein>
    <submittedName>
        <fullName evidence="1">Uncharacterized protein</fullName>
    </submittedName>
</protein>
<accession>A0ACC1NJR3</accession>
<reference evidence="1" key="1">
    <citation type="submission" date="2022-08" db="EMBL/GenBank/DDBJ databases">
        <title>Genome Sequence of Lecanicillium fungicola.</title>
        <authorList>
            <person name="Buettner E."/>
        </authorList>
    </citation>
    <scope>NUCLEOTIDE SEQUENCE</scope>
    <source>
        <strain evidence="1">Babe33</strain>
    </source>
</reference>
<proteinExistence type="predicted"/>
<comment type="caution">
    <text evidence="1">The sequence shown here is derived from an EMBL/GenBank/DDBJ whole genome shotgun (WGS) entry which is preliminary data.</text>
</comment>
<gene>
    <name evidence="1" type="ORF">NQ176_g3685</name>
</gene>